<feature type="repeat" description="WD" evidence="1">
    <location>
        <begin position="1049"/>
        <end position="1083"/>
    </location>
</feature>
<dbReference type="Pfam" id="PF02138">
    <property type="entry name" value="Beach"/>
    <property type="match status" value="1"/>
</dbReference>
<dbReference type="InterPro" id="IPR036372">
    <property type="entry name" value="BEACH_dom_sf"/>
</dbReference>
<protein>
    <recommendedName>
        <fullName evidence="2">BEACH domain-containing protein</fullName>
    </recommendedName>
</protein>
<dbReference type="PROSITE" id="PS50294">
    <property type="entry name" value="WD_REPEATS_REGION"/>
    <property type="match status" value="1"/>
</dbReference>
<dbReference type="InterPro" id="IPR036322">
    <property type="entry name" value="WD40_repeat_dom_sf"/>
</dbReference>
<dbReference type="Gene3D" id="1.10.1540.10">
    <property type="entry name" value="BEACH domain"/>
    <property type="match status" value="1"/>
</dbReference>
<sequence>MKQPVWDENTFRDVLIPTVLSFLKEGINGIAKKQILSTNIICRRVDPEDEQFPLLTHGDRSSSNYWKDVADRFGVSYCRTEGDVIAEAEFRPFRIIPHIVPIIAIIYCDKQLVIVYDELSSDWVDLNVVLRYPYANIEQYSQVHNFVVASIADVYFQLDRLRFYVKDPLFLCDNVFWLLCDPFGSSYDEYPFEDFEYQSPTTSSWVNGTMSNYDYIMVLNKAAGRVRGDVHNHPIFPWVCDFKQRDGGWRDLSKTKYRLTKGDDQLGQNYQHLSHHIPEVLSDIGYMVYKARVESKANLCKHVRSNWVPEEYPASMVRMYEWTPDECIPEFYDDPSVLVSKHADMPDLELPSFVASPEEFIKWHMEMLESDEVSRHLHKWIDLNFGHTLSGDMAIDSLNVHMCFSEPKTHRLRTNGVVQLFHRPHPKRLRGTSGNPLVDLDSRGFELKDFSAEVSGKSDNEPESLLEIYQRKMKELKFKTPAEEMFLSFVHTLFRFRGHFLRFIPLQEFDANNKRFIENSFDLPSSWSELVNEIVNGCAEFTNSKRIPFYLLHALEIPMEIIDFHDTISHYYSFHLLRKSIVVQGNEIRLQEVLLREIDALKNAMESCVMENSSVRLFERMIADKESAVQAVHRLFIVICRTFDNQSFDQILRPLVKLLACDSSIKLLDRRFLLPASIAYGTSRFLKEFLPTVIEAVASLQIDRSMVAKESVVWLSKRYGPVISARFITANLLRVLGSCYTGMALMGTNQEPQSVFTLPLIGDECGARVEACLTEIAATYSVTFVTVQYLPFCVDIVEQAMKRLTPPIEAGLLAAFRIARLSAKSMTDHQLMNYLEDYIVDKIIVRALQLTFNANSSFYDNRSRTIVAAGAVSLLYNISMRIGLENTRMYARKPFELMFETFGKLYEADEQLRISPKKLKADEAIAFIPLWFVSSVIDRFASSWGVPLLSSFCSDPAFLVPFVSSQVASSPSSPLRMTSVYQLNSFPSGNRLLSLSSPPSHSSLSSIGGVGLCESTSLSALWCARISAAVCTAEGRTALRFDHLSLCTFNGHGSTVRRIVALSNENSFISASSDKTVKLWSIKPELDAVEAQQTYSRHQRSIQDVALLANNLIASTDGILHVWDPFRGAIIAQLDWDSEPTISGLAHVDRHSMAAISSLHSTVRLLDTRTGGWTSELKVSNLPGLTRAFSVRDSGRKMVVALSNGTLVVLDARTGRLTSLSHGNNTHTTAVKWLTETDFLVCDADEPGTIFSANPRICTVRKFADTVTSAFVSDDKLVTLQGGSVLRVYGGADTLLEAKIKLDNQSGSPSSICYLPLNNAYLVGSSQGSIRLMC</sequence>
<dbReference type="Gene3D" id="2.130.10.10">
    <property type="entry name" value="YVTN repeat-like/Quinoprotein amine dehydrogenase"/>
    <property type="match status" value="2"/>
</dbReference>
<dbReference type="PANTHER" id="PTHR46866">
    <property type="entry name" value="GH12955P"/>
    <property type="match status" value="1"/>
</dbReference>
<evidence type="ECO:0000259" key="2">
    <source>
        <dbReference type="SMART" id="SM01026"/>
    </source>
</evidence>
<dbReference type="Proteomes" id="UP001176961">
    <property type="component" value="Unassembled WGS sequence"/>
</dbReference>
<accession>A0AA36GUY1</accession>
<name>A0AA36GUY1_CYLNA</name>
<proteinExistence type="predicted"/>
<dbReference type="SMART" id="SM00320">
    <property type="entry name" value="WD40"/>
    <property type="match status" value="3"/>
</dbReference>
<dbReference type="PROSITE" id="PS50082">
    <property type="entry name" value="WD_REPEATS_2"/>
    <property type="match status" value="1"/>
</dbReference>
<dbReference type="SUPFAM" id="SSF81837">
    <property type="entry name" value="BEACH domain"/>
    <property type="match status" value="1"/>
</dbReference>
<reference evidence="3" key="1">
    <citation type="submission" date="2023-07" db="EMBL/GenBank/DDBJ databases">
        <authorList>
            <consortium name="CYATHOMIX"/>
        </authorList>
    </citation>
    <scope>NUCLEOTIDE SEQUENCE</scope>
    <source>
        <strain evidence="3">N/A</strain>
    </source>
</reference>
<dbReference type="InterPro" id="IPR001680">
    <property type="entry name" value="WD40_rpt"/>
</dbReference>
<evidence type="ECO:0000313" key="4">
    <source>
        <dbReference type="Proteomes" id="UP001176961"/>
    </source>
</evidence>
<dbReference type="EMBL" id="CATQJL010000223">
    <property type="protein sequence ID" value="CAJ0598635.1"/>
    <property type="molecule type" value="Genomic_DNA"/>
</dbReference>
<dbReference type="SMART" id="SM01026">
    <property type="entry name" value="Beach"/>
    <property type="match status" value="1"/>
</dbReference>
<keyword evidence="1" id="KW-0853">WD repeat</keyword>
<dbReference type="Pfam" id="PF00400">
    <property type="entry name" value="WD40"/>
    <property type="match status" value="1"/>
</dbReference>
<evidence type="ECO:0000313" key="3">
    <source>
        <dbReference type="EMBL" id="CAJ0598635.1"/>
    </source>
</evidence>
<dbReference type="SUPFAM" id="SSF50978">
    <property type="entry name" value="WD40 repeat-like"/>
    <property type="match status" value="1"/>
</dbReference>
<dbReference type="InterPro" id="IPR015943">
    <property type="entry name" value="WD40/YVTN_repeat-like_dom_sf"/>
</dbReference>
<comment type="caution">
    <text evidence="3">The sequence shown here is derived from an EMBL/GenBank/DDBJ whole genome shotgun (WGS) entry which is preliminary data.</text>
</comment>
<keyword evidence="4" id="KW-1185">Reference proteome</keyword>
<evidence type="ECO:0000256" key="1">
    <source>
        <dbReference type="PROSITE-ProRule" id="PRU00221"/>
    </source>
</evidence>
<dbReference type="PANTHER" id="PTHR46866:SF1">
    <property type="entry name" value="GH12955P"/>
    <property type="match status" value="1"/>
</dbReference>
<organism evidence="3 4">
    <name type="scientific">Cylicocyclus nassatus</name>
    <name type="common">Nematode worm</name>
    <dbReference type="NCBI Taxonomy" id="53992"/>
    <lineage>
        <taxon>Eukaryota</taxon>
        <taxon>Metazoa</taxon>
        <taxon>Ecdysozoa</taxon>
        <taxon>Nematoda</taxon>
        <taxon>Chromadorea</taxon>
        <taxon>Rhabditida</taxon>
        <taxon>Rhabditina</taxon>
        <taxon>Rhabditomorpha</taxon>
        <taxon>Strongyloidea</taxon>
        <taxon>Strongylidae</taxon>
        <taxon>Cylicocyclus</taxon>
    </lineage>
</organism>
<dbReference type="InterPro" id="IPR000409">
    <property type="entry name" value="BEACH_dom"/>
</dbReference>
<feature type="domain" description="BEACH" evidence="2">
    <location>
        <begin position="202"/>
        <end position="428"/>
    </location>
</feature>
<gene>
    <name evidence="3" type="ORF">CYNAS_LOCUS10618</name>
</gene>
<dbReference type="CDD" id="cd06071">
    <property type="entry name" value="Beach"/>
    <property type="match status" value="1"/>
</dbReference>